<evidence type="ECO:0000313" key="11">
    <source>
        <dbReference type="Proteomes" id="UP000663846"/>
    </source>
</evidence>
<evidence type="ECO:0008006" key="12">
    <source>
        <dbReference type="Google" id="ProtNLM"/>
    </source>
</evidence>
<feature type="signal peptide" evidence="7">
    <location>
        <begin position="1"/>
        <end position="19"/>
    </location>
</feature>
<dbReference type="PROSITE" id="PS50941">
    <property type="entry name" value="CHIT_BIND_I_2"/>
    <property type="match status" value="1"/>
</dbReference>
<evidence type="ECO:0000313" key="10">
    <source>
        <dbReference type="EMBL" id="CAE6396018.1"/>
    </source>
</evidence>
<dbReference type="InterPro" id="IPR036861">
    <property type="entry name" value="Endochitinase-like_sf"/>
</dbReference>
<evidence type="ECO:0000256" key="3">
    <source>
        <dbReference type="ARBA" id="ARBA00022801"/>
    </source>
</evidence>
<dbReference type="InterPro" id="IPR000757">
    <property type="entry name" value="Beta-glucanase-like"/>
</dbReference>
<feature type="chain" id="PRO_5034462798" description="Glycosidase crf2" evidence="7">
    <location>
        <begin position="20"/>
        <end position="374"/>
    </location>
</feature>
<evidence type="ECO:0000256" key="7">
    <source>
        <dbReference type="SAM" id="SignalP"/>
    </source>
</evidence>
<keyword evidence="2 7" id="KW-0732">Signal</keyword>
<evidence type="ECO:0000259" key="9">
    <source>
        <dbReference type="PROSITE" id="PS51762"/>
    </source>
</evidence>
<dbReference type="Proteomes" id="UP000663846">
    <property type="component" value="Unassembled WGS sequence"/>
</dbReference>
<keyword evidence="6" id="KW-0472">Membrane</keyword>
<feature type="domain" description="Chitin-binding type-1" evidence="8">
    <location>
        <begin position="22"/>
        <end position="68"/>
    </location>
</feature>
<accession>A0A8H2WNK4</accession>
<keyword evidence="5" id="KW-1015">Disulfide bond</keyword>
<evidence type="ECO:0000256" key="2">
    <source>
        <dbReference type="ARBA" id="ARBA00022729"/>
    </source>
</evidence>
<dbReference type="Gene3D" id="2.60.120.200">
    <property type="match status" value="1"/>
</dbReference>
<dbReference type="SUPFAM" id="SSF57016">
    <property type="entry name" value="Plant lectins/antimicrobial peptides"/>
    <property type="match status" value="1"/>
</dbReference>
<dbReference type="GO" id="GO:0004553">
    <property type="term" value="F:hydrolase activity, hydrolyzing O-glycosyl compounds"/>
    <property type="evidence" value="ECO:0007669"/>
    <property type="project" value="InterPro"/>
</dbReference>
<evidence type="ECO:0000256" key="6">
    <source>
        <dbReference type="SAM" id="Phobius"/>
    </source>
</evidence>
<dbReference type="InterPro" id="IPR050546">
    <property type="entry name" value="Glycosyl_Hydrlase_16"/>
</dbReference>
<evidence type="ECO:0000256" key="1">
    <source>
        <dbReference type="ARBA" id="ARBA00022669"/>
    </source>
</evidence>
<reference evidence="10" key="1">
    <citation type="submission" date="2021-01" db="EMBL/GenBank/DDBJ databases">
        <authorList>
            <person name="Kaushik A."/>
        </authorList>
    </citation>
    <scope>NUCLEOTIDE SEQUENCE</scope>
    <source>
        <strain evidence="10">AG1-1C</strain>
    </source>
</reference>
<dbReference type="PROSITE" id="PS00026">
    <property type="entry name" value="CHIT_BIND_I_1"/>
    <property type="match status" value="1"/>
</dbReference>
<dbReference type="Pfam" id="PF00722">
    <property type="entry name" value="Glyco_hydro_16"/>
    <property type="match status" value="1"/>
</dbReference>
<dbReference type="EMBL" id="CAJMWS010000299">
    <property type="protein sequence ID" value="CAE6396018.1"/>
    <property type="molecule type" value="Genomic_DNA"/>
</dbReference>
<comment type="caution">
    <text evidence="10">The sequence shown here is derived from an EMBL/GenBank/DDBJ whole genome shotgun (WGS) entry which is preliminary data.</text>
</comment>
<sequence length="374" mass="39808">MFSPFALALLTTTAGLVAAQGGQTCNATTACPSSAPCCSEFGFCGTGSQFCLGGCNPLWSHSPTSCEPNPICKDGTYTFPDSSLSSILSNVTLYNGNASAHDFVLEKGNIFNTNQNGGELVLTLTEANGGTRISSTRYVHYGTITALIRTSKWAGVVTAFITMSDVKDEIDWEWPGTQVTEAQTNYFWLGHADYSAGHGTTVKDLNDTYVNYHNYTIDWQEQELNWFIDGKVVRTLKKADTLSNGRYEYPSTPSRVQLSLWPAGINTSAPGTIEWAGGMINWQDPDYIAAGQFSAIVKEVSVKCAPLTGVTNASAMTSYTYSGNDSTGVPAVQVTNQSTLLGGAIPGVSVGHSFWFGLGAGMLCAVAGVFSTVL</sequence>
<protein>
    <recommendedName>
        <fullName evidence="12">Glycosidase crf2</fullName>
    </recommendedName>
</protein>
<evidence type="ECO:0000259" key="8">
    <source>
        <dbReference type="PROSITE" id="PS50941"/>
    </source>
</evidence>
<keyword evidence="3" id="KW-0378">Hydrolase</keyword>
<keyword evidence="4" id="KW-0326">Glycosidase</keyword>
<dbReference type="InterPro" id="IPR001002">
    <property type="entry name" value="Chitin-bd_1"/>
</dbReference>
<dbReference type="GO" id="GO:0005975">
    <property type="term" value="P:carbohydrate metabolic process"/>
    <property type="evidence" value="ECO:0007669"/>
    <property type="project" value="InterPro"/>
</dbReference>
<feature type="transmembrane region" description="Helical" evidence="6">
    <location>
        <begin position="354"/>
        <end position="373"/>
    </location>
</feature>
<dbReference type="Gene3D" id="3.30.60.10">
    <property type="entry name" value="Endochitinase-like"/>
    <property type="match status" value="1"/>
</dbReference>
<dbReference type="GO" id="GO:0016757">
    <property type="term" value="F:glycosyltransferase activity"/>
    <property type="evidence" value="ECO:0007669"/>
    <property type="project" value="TreeGrafter"/>
</dbReference>
<dbReference type="AlphaFoldDB" id="A0A8H2WNK4"/>
<feature type="domain" description="GH16" evidence="9">
    <location>
        <begin position="57"/>
        <end position="291"/>
    </location>
</feature>
<dbReference type="PANTHER" id="PTHR10963:SF22">
    <property type="entry name" value="GLYCOSIDASE CRH2-RELATED"/>
    <property type="match status" value="1"/>
</dbReference>
<proteinExistence type="predicted"/>
<gene>
    <name evidence="10" type="ORF">RDB_LOCUS49861</name>
</gene>
<dbReference type="PROSITE" id="PS51762">
    <property type="entry name" value="GH16_2"/>
    <property type="match status" value="1"/>
</dbReference>
<dbReference type="InterPro" id="IPR018371">
    <property type="entry name" value="Chitin-binding_1_CS"/>
</dbReference>
<evidence type="ECO:0000256" key="4">
    <source>
        <dbReference type="ARBA" id="ARBA00023295"/>
    </source>
</evidence>
<comment type="caution">
    <text evidence="5">Lacks conserved residue(s) required for the propagation of feature annotation.</text>
</comment>
<dbReference type="InterPro" id="IPR013320">
    <property type="entry name" value="ConA-like_dom_sf"/>
</dbReference>
<keyword evidence="6" id="KW-0812">Transmembrane</keyword>
<feature type="disulfide bond" evidence="5">
    <location>
        <begin position="37"/>
        <end position="51"/>
    </location>
</feature>
<dbReference type="GO" id="GO:0031505">
    <property type="term" value="P:fungal-type cell wall organization"/>
    <property type="evidence" value="ECO:0007669"/>
    <property type="project" value="TreeGrafter"/>
</dbReference>
<organism evidence="10 11">
    <name type="scientific">Rhizoctonia solani</name>
    <dbReference type="NCBI Taxonomy" id="456999"/>
    <lineage>
        <taxon>Eukaryota</taxon>
        <taxon>Fungi</taxon>
        <taxon>Dikarya</taxon>
        <taxon>Basidiomycota</taxon>
        <taxon>Agaricomycotina</taxon>
        <taxon>Agaricomycetes</taxon>
        <taxon>Cantharellales</taxon>
        <taxon>Ceratobasidiaceae</taxon>
        <taxon>Rhizoctonia</taxon>
    </lineage>
</organism>
<keyword evidence="6" id="KW-1133">Transmembrane helix</keyword>
<dbReference type="SUPFAM" id="SSF49899">
    <property type="entry name" value="Concanavalin A-like lectins/glucanases"/>
    <property type="match status" value="1"/>
</dbReference>
<dbReference type="GO" id="GO:0009277">
    <property type="term" value="C:fungal-type cell wall"/>
    <property type="evidence" value="ECO:0007669"/>
    <property type="project" value="TreeGrafter"/>
</dbReference>
<dbReference type="GO" id="GO:0008061">
    <property type="term" value="F:chitin binding"/>
    <property type="evidence" value="ECO:0007669"/>
    <property type="project" value="UniProtKB-UniRule"/>
</dbReference>
<name>A0A8H2WNK4_9AGAM</name>
<dbReference type="PANTHER" id="PTHR10963">
    <property type="entry name" value="GLYCOSYL HYDROLASE-RELATED"/>
    <property type="match status" value="1"/>
</dbReference>
<keyword evidence="1 5" id="KW-0147">Chitin-binding</keyword>
<evidence type="ECO:0000256" key="5">
    <source>
        <dbReference type="PROSITE-ProRule" id="PRU00261"/>
    </source>
</evidence>